<protein>
    <submittedName>
        <fullName evidence="1">Uncharacterized protein</fullName>
    </submittedName>
</protein>
<dbReference type="Proteomes" id="UP000023152">
    <property type="component" value="Unassembled WGS sequence"/>
</dbReference>
<dbReference type="Gene3D" id="3.40.50.1220">
    <property type="entry name" value="TPP-binding domain"/>
    <property type="match status" value="1"/>
</dbReference>
<organism evidence="1 2">
    <name type="scientific">Reticulomyxa filosa</name>
    <dbReference type="NCBI Taxonomy" id="46433"/>
    <lineage>
        <taxon>Eukaryota</taxon>
        <taxon>Sar</taxon>
        <taxon>Rhizaria</taxon>
        <taxon>Retaria</taxon>
        <taxon>Foraminifera</taxon>
        <taxon>Monothalamids</taxon>
        <taxon>Reticulomyxidae</taxon>
        <taxon>Reticulomyxa</taxon>
    </lineage>
</organism>
<comment type="caution">
    <text evidence="1">The sequence shown here is derived from an EMBL/GenBank/DDBJ whole genome shotgun (WGS) entry which is preliminary data.</text>
</comment>
<dbReference type="EMBL" id="ASPP01007462">
    <property type="protein sequence ID" value="ETO27096.1"/>
    <property type="molecule type" value="Genomic_DNA"/>
</dbReference>
<evidence type="ECO:0000313" key="2">
    <source>
        <dbReference type="Proteomes" id="UP000023152"/>
    </source>
</evidence>
<name>X6NM57_RETFI</name>
<evidence type="ECO:0000313" key="1">
    <source>
        <dbReference type="EMBL" id="ETO27096.1"/>
    </source>
</evidence>
<accession>X6NM57</accession>
<proteinExistence type="predicted"/>
<gene>
    <name evidence="1" type="ORF">RFI_10038</name>
</gene>
<sequence>MPLGCVRAVLNMEQSPNMGWIFDFESKKRDIFIQGTCDDSITELCKLLEWDEELKELQNKFERVHTKILERAVSPDCQGQNADLMSQ</sequence>
<keyword evidence="2" id="KW-1185">Reference proteome</keyword>
<reference evidence="1 2" key="1">
    <citation type="journal article" date="2013" name="Curr. Biol.">
        <title>The Genome of the Foraminiferan Reticulomyxa filosa.</title>
        <authorList>
            <person name="Glockner G."/>
            <person name="Hulsmann N."/>
            <person name="Schleicher M."/>
            <person name="Noegel A.A."/>
            <person name="Eichinger L."/>
            <person name="Gallinger C."/>
            <person name="Pawlowski J."/>
            <person name="Sierra R."/>
            <person name="Euteneuer U."/>
            <person name="Pillet L."/>
            <person name="Moustafa A."/>
            <person name="Platzer M."/>
            <person name="Groth M."/>
            <person name="Szafranski K."/>
            <person name="Schliwa M."/>
        </authorList>
    </citation>
    <scope>NUCLEOTIDE SEQUENCE [LARGE SCALE GENOMIC DNA]</scope>
</reference>
<dbReference type="AlphaFoldDB" id="X6NM57"/>